<dbReference type="Proteomes" id="UP000306319">
    <property type="component" value="Unassembled WGS sequence"/>
</dbReference>
<evidence type="ECO:0000313" key="2">
    <source>
        <dbReference type="Proteomes" id="UP000306319"/>
    </source>
</evidence>
<evidence type="ECO:0000313" key="1">
    <source>
        <dbReference type="EMBL" id="TGY80016.1"/>
    </source>
</evidence>
<comment type="caution">
    <text evidence="1">The sequence shown here is derived from an EMBL/GenBank/DDBJ whole genome shotgun (WGS) entry which is preliminary data.</text>
</comment>
<accession>A0AC61RJQ7</accession>
<gene>
    <name evidence="1" type="ORF">E5331_04315</name>
</gene>
<protein>
    <submittedName>
        <fullName evidence="1">Recombinase</fullName>
    </submittedName>
</protein>
<reference evidence="1" key="1">
    <citation type="submission" date="2019-04" db="EMBL/GenBank/DDBJ databases">
        <title>Microbes associate with the intestines of laboratory mice.</title>
        <authorList>
            <person name="Navarre W."/>
            <person name="Wong E."/>
            <person name="Huang K."/>
            <person name="Tropini C."/>
            <person name="Ng K."/>
            <person name="Yu B."/>
        </authorList>
    </citation>
    <scope>NUCLEOTIDE SEQUENCE</scope>
    <source>
        <strain evidence="1">NM04_E33</strain>
    </source>
</reference>
<organism evidence="1 2">
    <name type="scientific">Lepagella muris</name>
    <dbReference type="NCBI Taxonomy" id="3032870"/>
    <lineage>
        <taxon>Bacteria</taxon>
        <taxon>Pseudomonadati</taxon>
        <taxon>Bacteroidota</taxon>
        <taxon>Bacteroidia</taxon>
        <taxon>Bacteroidales</taxon>
        <taxon>Muribaculaceae</taxon>
        <taxon>Lepagella</taxon>
    </lineage>
</organism>
<name>A0AC61RJQ7_9BACT</name>
<keyword evidence="2" id="KW-1185">Reference proteome</keyword>
<proteinExistence type="predicted"/>
<sequence length="328" mass="36125">MTQPTTQQPARTAPTPQTTAPAQKSPVNILSEMLNRASMKRQFEDTLKAGAATFIASMLELYGSDSKLQRCDPGQVCKEALKAAALRLPINKALGQAYIIAYNNTVTDEHGNKVKRYEPTFQIGYKGLYQLAMRTGQYRIINADVVYEGELRKKSKLTGEIDLDGEKTSDKVIGYFAYIELLNGYHKALYMSVEDIAKHAKRYSKALMWNSDVTVESLMELAKLPVVAESGNLGWLGNFHGMAVKTVLRNLLSKYGYLSVELQEALEKDETTGDVKQLTTTDTPALTPAQPVQAIDVTTVDYEDVSNAPAGVEDAESEDLPTEPDPGF</sequence>
<dbReference type="EMBL" id="SRYB01000004">
    <property type="protein sequence ID" value="TGY80016.1"/>
    <property type="molecule type" value="Genomic_DNA"/>
</dbReference>